<evidence type="ECO:0000313" key="5">
    <source>
        <dbReference type="Proteomes" id="UP000241167"/>
    </source>
</evidence>
<dbReference type="RefSeq" id="WP_106513948.1">
    <property type="nucleotide sequence ID" value="NZ_PXYI01000005.1"/>
</dbReference>
<dbReference type="EMBL" id="PXYI01000005">
    <property type="protein sequence ID" value="PSJ38754.1"/>
    <property type="molecule type" value="Genomic_DNA"/>
</dbReference>
<keyword evidence="2" id="KW-0564">Palmitate</keyword>
<evidence type="ECO:0000313" key="4">
    <source>
        <dbReference type="EMBL" id="PSJ38754.1"/>
    </source>
</evidence>
<dbReference type="Proteomes" id="UP000241167">
    <property type="component" value="Unassembled WGS sequence"/>
</dbReference>
<comment type="caution">
    <text evidence="4">The sequence shown here is derived from an EMBL/GenBank/DDBJ whole genome shotgun (WGS) entry which is preliminary data.</text>
</comment>
<keyword evidence="2" id="KW-0449">Lipoprotein</keyword>
<proteinExistence type="inferred from homology"/>
<keyword evidence="5" id="KW-1185">Reference proteome</keyword>
<keyword evidence="2" id="KW-0812">Transmembrane</keyword>
<sequence>MSRFKIPLMASLLALAGCTAGPDYVRPEVQSAATAPLLGANHPAFTLEAPEGDWWRLYQDPVLDGLIADAFRANTDLRVAAANLDRARALLRETRSQRLPQTNVGAGAGYGRVSENQVLPGTDREDWSFDGGLDVSYEVDLAGRVRRSIEAARADVAATAEIRHAVQLTVAAETTRAYADAAAAAERLDVAERSLALIDRTLGVTQRRFEAGFGTRLDVVRVTSLRDQQRAELPTLRAERDAALFRLAALTGRAPASLSPSAGARRTILELDRAIPVGDGAGLIARRPDVREAERRLAAETARIGVATADLYPNITLGGSIGATATSIGDLFTGGAFRFLLGPLINWSFPNQEAVRARIRASEASADAALARFDGAVLEALRETETALSAYRNAIDRREALASARDAANRAAEIERARLRAGRSDSLSVLDAERTLTEAEADLALSEARIASAQIDLFRALGGGWSADQSVAAVRQGATPPNGGTLAASR</sequence>
<dbReference type="Gene3D" id="1.20.1600.10">
    <property type="entry name" value="Outer membrane efflux proteins (OEP)"/>
    <property type="match status" value="1"/>
</dbReference>
<evidence type="ECO:0000256" key="2">
    <source>
        <dbReference type="RuleBase" id="RU362097"/>
    </source>
</evidence>
<feature type="signal peptide" evidence="2">
    <location>
        <begin position="1"/>
        <end position="20"/>
    </location>
</feature>
<dbReference type="Gene3D" id="2.20.200.10">
    <property type="entry name" value="Outer membrane efflux proteins (OEP)"/>
    <property type="match status" value="1"/>
</dbReference>
<dbReference type="Pfam" id="PF02321">
    <property type="entry name" value="OEP"/>
    <property type="match status" value="2"/>
</dbReference>
<dbReference type="GO" id="GO:0005886">
    <property type="term" value="C:plasma membrane"/>
    <property type="evidence" value="ECO:0007669"/>
    <property type="project" value="UniProtKB-SubCell"/>
</dbReference>
<keyword evidence="2" id="KW-1134">Transmembrane beta strand</keyword>
<feature type="coiled-coil region" evidence="3">
    <location>
        <begin position="429"/>
        <end position="456"/>
    </location>
</feature>
<gene>
    <name evidence="4" type="ORF">C7I55_15595</name>
</gene>
<dbReference type="SUPFAM" id="SSF56954">
    <property type="entry name" value="Outer membrane efflux proteins (OEP)"/>
    <property type="match status" value="1"/>
</dbReference>
<dbReference type="InterPro" id="IPR003423">
    <property type="entry name" value="OMP_efflux"/>
</dbReference>
<dbReference type="OrthoDB" id="9770517at2"/>
<evidence type="ECO:0000256" key="1">
    <source>
        <dbReference type="ARBA" id="ARBA00007613"/>
    </source>
</evidence>
<keyword evidence="3" id="KW-0175">Coiled coil</keyword>
<dbReference type="AlphaFoldDB" id="A0A2P7QLC0"/>
<comment type="subcellular location">
    <subcellularLocation>
        <location evidence="2">Cell membrane</location>
        <topology evidence="2">Lipid-anchor</topology>
    </subcellularLocation>
</comment>
<name>A0A2P7QLC0_9SPHN</name>
<dbReference type="GO" id="GO:0015562">
    <property type="term" value="F:efflux transmembrane transporter activity"/>
    <property type="evidence" value="ECO:0007669"/>
    <property type="project" value="InterPro"/>
</dbReference>
<evidence type="ECO:0000256" key="3">
    <source>
        <dbReference type="SAM" id="Coils"/>
    </source>
</evidence>
<dbReference type="PANTHER" id="PTHR30203">
    <property type="entry name" value="OUTER MEMBRANE CATION EFFLUX PROTEIN"/>
    <property type="match status" value="1"/>
</dbReference>
<dbReference type="PROSITE" id="PS51257">
    <property type="entry name" value="PROKAR_LIPOPROTEIN"/>
    <property type="match status" value="1"/>
</dbReference>
<comment type="similarity">
    <text evidence="1 2">Belongs to the outer membrane factor (OMF) (TC 1.B.17) family.</text>
</comment>
<protein>
    <submittedName>
        <fullName evidence="4">Transporter</fullName>
    </submittedName>
</protein>
<dbReference type="NCBIfam" id="TIGR01845">
    <property type="entry name" value="outer_NodT"/>
    <property type="match status" value="1"/>
</dbReference>
<organism evidence="4 5">
    <name type="scientific">Allosphingosinicella deserti</name>
    <dbReference type="NCBI Taxonomy" id="2116704"/>
    <lineage>
        <taxon>Bacteria</taxon>
        <taxon>Pseudomonadati</taxon>
        <taxon>Pseudomonadota</taxon>
        <taxon>Alphaproteobacteria</taxon>
        <taxon>Sphingomonadales</taxon>
        <taxon>Sphingomonadaceae</taxon>
        <taxon>Allosphingosinicella</taxon>
    </lineage>
</organism>
<accession>A0A2P7QLC0</accession>
<keyword evidence="2" id="KW-0732">Signal</keyword>
<dbReference type="PANTHER" id="PTHR30203:SF21">
    <property type="entry name" value="OUTER MEMBRANE COMPONENT OF MULTIDRUG EFFLUX PUMP-RELATED"/>
    <property type="match status" value="1"/>
</dbReference>
<keyword evidence="2" id="KW-0472">Membrane</keyword>
<dbReference type="InterPro" id="IPR010131">
    <property type="entry name" value="MdtP/NodT-like"/>
</dbReference>
<reference evidence="4 5" key="1">
    <citation type="submission" date="2018-03" db="EMBL/GenBank/DDBJ databases">
        <title>The draft genome of Sphingosinicella sp. GL-C-18.</title>
        <authorList>
            <person name="Liu L."/>
            <person name="Li L."/>
            <person name="Liang L."/>
            <person name="Zhang X."/>
            <person name="Wang T."/>
        </authorList>
    </citation>
    <scope>NUCLEOTIDE SEQUENCE [LARGE SCALE GENOMIC DNA]</scope>
    <source>
        <strain evidence="4 5">GL-C-18</strain>
    </source>
</reference>
<feature type="chain" id="PRO_5015022984" evidence="2">
    <location>
        <begin position="21"/>
        <end position="490"/>
    </location>
</feature>